<protein>
    <recommendedName>
        <fullName evidence="3">Heterokaryon incompatibility domain-containing protein</fullName>
    </recommendedName>
</protein>
<evidence type="ECO:0000313" key="2">
    <source>
        <dbReference type="Proteomes" id="UP001447188"/>
    </source>
</evidence>
<evidence type="ECO:0008006" key="3">
    <source>
        <dbReference type="Google" id="ProtNLM"/>
    </source>
</evidence>
<accession>A0ABR3G8L5</accession>
<name>A0ABR3G8L5_9PEZI</name>
<sequence>MTVQIQITAEQANKSYTSEEKKDLLHDLNVCTGNPRKMDDPGVKRAINWCIDLGLDFGGAYGRLRKLWVPGDFLAARKKVDDDKNEMERLRTSAFFMDKYGNRTLKHPYAMEPRRIWDLYSHRVIPSYFVPDRKNVWAITHSHRSSKDKDCIASPVNEYQWGVALPKRVTLDKIRDDLVADGAEYCWLDLVCVRQVCNLKDCRQECKLKNRVVLDEEMAVDMPTMGNIYAKAGKVVRYYTGLGRSFDNTEDIGGDYHWLNRAWTLQEMNINTTIGGLKDKDSPVPITGYEFDNKLEKYPAISERLRSLEDIITSTPRLAKIVKAMKPRKSRDDVDKIYGLGYLMKSRTLPAYHRVPNDDLLEVEGTWWQLVYCMSDTMRGELLFLFPQPGDSGKNLWMPTWRQLMDVDMVQDSHIDESVTIIAGRKAKYNGYVLAKCNITGHQVTVVADRAGEFTFIASNTDPKDDTYTLVGNPRRNYFIVCKLQQNDEGELEKVAVIKVTPEETEKVLEWGLRRSTRTFK</sequence>
<evidence type="ECO:0000313" key="1">
    <source>
        <dbReference type="EMBL" id="KAL0632208.1"/>
    </source>
</evidence>
<keyword evidence="2" id="KW-1185">Reference proteome</keyword>
<proteinExistence type="predicted"/>
<gene>
    <name evidence="1" type="ORF">Q9L58_008918</name>
</gene>
<comment type="caution">
    <text evidence="1">The sequence shown here is derived from an EMBL/GenBank/DDBJ whole genome shotgun (WGS) entry which is preliminary data.</text>
</comment>
<dbReference type="Proteomes" id="UP001447188">
    <property type="component" value="Unassembled WGS sequence"/>
</dbReference>
<organism evidence="1 2">
    <name type="scientific">Discina gigas</name>
    <dbReference type="NCBI Taxonomy" id="1032678"/>
    <lineage>
        <taxon>Eukaryota</taxon>
        <taxon>Fungi</taxon>
        <taxon>Dikarya</taxon>
        <taxon>Ascomycota</taxon>
        <taxon>Pezizomycotina</taxon>
        <taxon>Pezizomycetes</taxon>
        <taxon>Pezizales</taxon>
        <taxon>Discinaceae</taxon>
        <taxon>Discina</taxon>
    </lineage>
</organism>
<reference evidence="1 2" key="1">
    <citation type="submission" date="2024-02" db="EMBL/GenBank/DDBJ databases">
        <title>Discinaceae phylogenomics.</title>
        <authorList>
            <person name="Dirks A.C."/>
            <person name="James T.Y."/>
        </authorList>
    </citation>
    <scope>NUCLEOTIDE SEQUENCE [LARGE SCALE GENOMIC DNA]</scope>
    <source>
        <strain evidence="1 2">ACD0624</strain>
    </source>
</reference>
<dbReference type="EMBL" id="JBBBZM010000181">
    <property type="protein sequence ID" value="KAL0632208.1"/>
    <property type="molecule type" value="Genomic_DNA"/>
</dbReference>